<dbReference type="InterPro" id="IPR036291">
    <property type="entry name" value="NAD(P)-bd_dom_sf"/>
</dbReference>
<dbReference type="EMBL" id="BRYA01000097">
    <property type="protein sequence ID" value="GMI39107.1"/>
    <property type="molecule type" value="Genomic_DNA"/>
</dbReference>
<accession>A0A9W7GAC2</accession>
<keyword evidence="1" id="KW-0472">Membrane</keyword>
<name>A0A9W7GAC2_9STRA</name>
<protein>
    <recommendedName>
        <fullName evidence="3">NAD(P)-binding domain-containing protein</fullName>
    </recommendedName>
</protein>
<sequence>MISSPLSRSLFLLLFLLLLNLPSILCLSIAPQPPIKPVLIVGATGRVGRLAVSSLVSQGIPCRAMCRNIDRGRKVLREPMKAGPGLVTLVKGDVTDTESLRNAIMGTRAVLLLHGTLHPTPIHALLLPIYWSTHAPLTLGASKSHPYFTNYIAMQDVVSCCEKYGVERVVRLTGLSCGLSPWNPVSVLFNALLSFSGRYHRLGEEVLRSSGSVQAVVLRPGGLSDGVRDGEKTRVQLDLACEIPPPARVGRADVADAAVLAGVDGSGLISGVGEHVTAAVRWVGDVEPRGQGNLEEGEKTVGEAWRKAVERGGGRGTEKRQGGWKFALAHGIYVYGLLAAVVKIALKVGGLGMRLAGF</sequence>
<dbReference type="OrthoDB" id="419598at2759"/>
<feature type="signal peptide" evidence="2">
    <location>
        <begin position="1"/>
        <end position="26"/>
    </location>
</feature>
<dbReference type="Gene3D" id="3.40.50.720">
    <property type="entry name" value="NAD(P)-binding Rossmann-like Domain"/>
    <property type="match status" value="1"/>
</dbReference>
<dbReference type="SUPFAM" id="SSF51735">
    <property type="entry name" value="NAD(P)-binding Rossmann-fold domains"/>
    <property type="match status" value="1"/>
</dbReference>
<evidence type="ECO:0000313" key="5">
    <source>
        <dbReference type="Proteomes" id="UP001165065"/>
    </source>
</evidence>
<evidence type="ECO:0000259" key="3">
    <source>
        <dbReference type="Pfam" id="PF13460"/>
    </source>
</evidence>
<feature type="transmembrane region" description="Helical" evidence="1">
    <location>
        <begin position="326"/>
        <end position="346"/>
    </location>
</feature>
<keyword evidence="1" id="KW-0812">Transmembrane</keyword>
<gene>
    <name evidence="4" type="ORF">TrCOL_g3416</name>
</gene>
<dbReference type="InterPro" id="IPR016040">
    <property type="entry name" value="NAD(P)-bd_dom"/>
</dbReference>
<feature type="domain" description="NAD(P)-binding" evidence="3">
    <location>
        <begin position="42"/>
        <end position="259"/>
    </location>
</feature>
<evidence type="ECO:0000256" key="1">
    <source>
        <dbReference type="SAM" id="Phobius"/>
    </source>
</evidence>
<comment type="caution">
    <text evidence="4">The sequence shown here is derived from an EMBL/GenBank/DDBJ whole genome shotgun (WGS) entry which is preliminary data.</text>
</comment>
<feature type="chain" id="PRO_5040810232" description="NAD(P)-binding domain-containing protein" evidence="2">
    <location>
        <begin position="27"/>
        <end position="358"/>
    </location>
</feature>
<proteinExistence type="predicted"/>
<reference evidence="5" key="1">
    <citation type="journal article" date="2023" name="Commun. Biol.">
        <title>Genome analysis of Parmales, the sister group of diatoms, reveals the evolutionary specialization of diatoms from phago-mixotrophs to photoautotrophs.</title>
        <authorList>
            <person name="Ban H."/>
            <person name="Sato S."/>
            <person name="Yoshikawa S."/>
            <person name="Yamada K."/>
            <person name="Nakamura Y."/>
            <person name="Ichinomiya M."/>
            <person name="Sato N."/>
            <person name="Blanc-Mathieu R."/>
            <person name="Endo H."/>
            <person name="Kuwata A."/>
            <person name="Ogata H."/>
        </authorList>
    </citation>
    <scope>NUCLEOTIDE SEQUENCE [LARGE SCALE GENOMIC DNA]</scope>
</reference>
<keyword evidence="2" id="KW-0732">Signal</keyword>
<dbReference type="PANTHER" id="PTHR15020:SF11">
    <property type="entry name" value="OS06G0360300 PROTEIN"/>
    <property type="match status" value="1"/>
</dbReference>
<dbReference type="PANTHER" id="PTHR15020">
    <property type="entry name" value="FLAVIN REDUCTASE-RELATED"/>
    <property type="match status" value="1"/>
</dbReference>
<dbReference type="Pfam" id="PF13460">
    <property type="entry name" value="NAD_binding_10"/>
    <property type="match status" value="1"/>
</dbReference>
<keyword evidence="5" id="KW-1185">Reference proteome</keyword>
<dbReference type="AlphaFoldDB" id="A0A9W7GAC2"/>
<evidence type="ECO:0000256" key="2">
    <source>
        <dbReference type="SAM" id="SignalP"/>
    </source>
</evidence>
<evidence type="ECO:0000313" key="4">
    <source>
        <dbReference type="EMBL" id="GMI39107.1"/>
    </source>
</evidence>
<dbReference type="Proteomes" id="UP001165065">
    <property type="component" value="Unassembled WGS sequence"/>
</dbReference>
<organism evidence="4 5">
    <name type="scientific">Triparma columacea</name>
    <dbReference type="NCBI Taxonomy" id="722753"/>
    <lineage>
        <taxon>Eukaryota</taxon>
        <taxon>Sar</taxon>
        <taxon>Stramenopiles</taxon>
        <taxon>Ochrophyta</taxon>
        <taxon>Bolidophyceae</taxon>
        <taxon>Parmales</taxon>
        <taxon>Triparmaceae</taxon>
        <taxon>Triparma</taxon>
    </lineage>
</organism>
<keyword evidence="1" id="KW-1133">Transmembrane helix</keyword>